<reference evidence="1" key="1">
    <citation type="journal article" date="2015" name="Nat. Commun.">
        <title>A novel pathway producing dimethylsulphide in bacteria is widespread in soil environments.</title>
        <authorList>
            <person name="Carrion O."/>
            <person name="Curson A.R."/>
            <person name="Kumaresan D."/>
            <person name="Fu Y."/>
            <person name="Lang A.S."/>
            <person name="Mercade E."/>
            <person name="Todd J.D."/>
        </authorList>
    </citation>
    <scope>NUCLEOTIDE SEQUENCE</scope>
    <source>
        <strain evidence="1">M1T</strain>
    </source>
</reference>
<dbReference type="AlphaFoldDB" id="A0A0F6P9J2"/>
<dbReference type="EMBL" id="KM030271">
    <property type="protein sequence ID" value="AJE75766.1"/>
    <property type="molecule type" value="Genomic_DNA"/>
</dbReference>
<evidence type="ECO:0000313" key="1">
    <source>
        <dbReference type="EMBL" id="AJE75766.1"/>
    </source>
</evidence>
<name>A0A0F6P9J2_PSEDM</name>
<accession>A0A0F6P9J2</accession>
<sequence>MVCHVCLWYVSARNRPSDVDHCGGLSETIRAVMAFCLEAACGYFSTGMTRLCFCTYTQKPGFLLTPSSMPYGTNKKVRTVSSAIYQRPISTDRGFGWPFHSGDLQPNSVVVGEVHP</sequence>
<organism evidence="1">
    <name type="scientific">Pseudomonas deceptionensis</name>
    <dbReference type="NCBI Taxonomy" id="882211"/>
    <lineage>
        <taxon>Bacteria</taxon>
        <taxon>Pseudomonadati</taxon>
        <taxon>Pseudomonadota</taxon>
        <taxon>Gammaproteobacteria</taxon>
        <taxon>Pseudomonadales</taxon>
        <taxon>Pseudomonadaceae</taxon>
        <taxon>Pseudomonas</taxon>
    </lineage>
</organism>
<proteinExistence type="predicted"/>
<protein>
    <submittedName>
        <fullName evidence="1">Uncharacterized protein</fullName>
    </submittedName>
</protein>